<name>A0A177AXD5_9BILA</name>
<keyword evidence="2" id="KW-1185">Reference proteome</keyword>
<accession>A0A177AXD5</accession>
<protein>
    <submittedName>
        <fullName evidence="1">Uncharacterized protein</fullName>
    </submittedName>
</protein>
<dbReference type="EMBL" id="LWCA01001016">
    <property type="protein sequence ID" value="OAF66162.1"/>
    <property type="molecule type" value="Genomic_DNA"/>
</dbReference>
<organism evidence="1 2">
    <name type="scientific">Intoshia linei</name>
    <dbReference type="NCBI Taxonomy" id="1819745"/>
    <lineage>
        <taxon>Eukaryota</taxon>
        <taxon>Metazoa</taxon>
        <taxon>Spiralia</taxon>
        <taxon>Lophotrochozoa</taxon>
        <taxon>Mesozoa</taxon>
        <taxon>Orthonectida</taxon>
        <taxon>Rhopaluridae</taxon>
        <taxon>Intoshia</taxon>
    </lineage>
</organism>
<proteinExistence type="predicted"/>
<evidence type="ECO:0000313" key="2">
    <source>
        <dbReference type="Proteomes" id="UP000078046"/>
    </source>
</evidence>
<evidence type="ECO:0000313" key="1">
    <source>
        <dbReference type="EMBL" id="OAF66162.1"/>
    </source>
</evidence>
<dbReference type="AlphaFoldDB" id="A0A177AXD5"/>
<feature type="non-terminal residue" evidence="1">
    <location>
        <position position="124"/>
    </location>
</feature>
<sequence>MKLFHKVKTNRAKSVTVISRRFSSRRNKELKENFENSSQSFNLSDSEIDGVFQNVASDRGITNDQFNTFTKNQKLQIIKMNKLGHTCKVIPIEYFIHEFRCVRNTKQKIHLLQKLNFQLTYANF</sequence>
<comment type="caution">
    <text evidence="1">The sequence shown here is derived from an EMBL/GenBank/DDBJ whole genome shotgun (WGS) entry which is preliminary data.</text>
</comment>
<dbReference type="Proteomes" id="UP000078046">
    <property type="component" value="Unassembled WGS sequence"/>
</dbReference>
<reference evidence="1 2" key="1">
    <citation type="submission" date="2016-04" db="EMBL/GenBank/DDBJ databases">
        <title>The genome of Intoshia linei affirms orthonectids as highly simplified spiralians.</title>
        <authorList>
            <person name="Mikhailov K.V."/>
            <person name="Slusarev G.S."/>
            <person name="Nikitin M.A."/>
            <person name="Logacheva M.D."/>
            <person name="Penin A."/>
            <person name="Aleoshin V."/>
            <person name="Panchin Y.V."/>
        </authorList>
    </citation>
    <scope>NUCLEOTIDE SEQUENCE [LARGE SCALE GENOMIC DNA]</scope>
    <source>
        <strain evidence="1">Intl2013</strain>
        <tissue evidence="1">Whole animal</tissue>
    </source>
</reference>
<gene>
    <name evidence="1" type="ORF">A3Q56_06116</name>
</gene>